<evidence type="ECO:0000313" key="1">
    <source>
        <dbReference type="EMBL" id="KAI0090859.1"/>
    </source>
</evidence>
<sequence length="443" mass="49786">MDTRRIVNASQPNGPTLPVELVIAVLNCLTDDKLTLLACSRVNFSWRQIIAPHIFHAIQVDNAKPGRGLSRFVTLIDSLSGVCQHVHSLHIQGASLGGFQPICPSFLMQILGALESLQDLELDGCDWVGFPSGLRQTSTTSSPLSSLKPLNSLTLRYLRHNGRKCRPKDIFSLLSMFTYIRTLKLEQISYSDPSQNSPRNVTALPFKLALERLEIGNISWRSNISVQHFFTFLKERIALEGLRKLDIRCQNRTHLLIAGAFLRDVKLTELSLNVSPMEAYVRIGNQPVWELLNLDTQTALKSLSIRVWTSGVHEFEDANDPSQVFIGQWCICSALDILTFTPSTVEHVTILLSLSSNGLQIPWHLICQFSWSGLQNQLKRMTRLKSFTFEITVPNGVEMAHEICLLTAKVLDQRLSEFGYKVECLYLESPVRSIEGLKVGVLF</sequence>
<protein>
    <submittedName>
        <fullName evidence="1">Uncharacterized protein</fullName>
    </submittedName>
</protein>
<name>A0ACB8U9D6_9APHY</name>
<dbReference type="EMBL" id="MU274907">
    <property type="protein sequence ID" value="KAI0090859.1"/>
    <property type="molecule type" value="Genomic_DNA"/>
</dbReference>
<comment type="caution">
    <text evidence="1">The sequence shown here is derived from an EMBL/GenBank/DDBJ whole genome shotgun (WGS) entry which is preliminary data.</text>
</comment>
<reference evidence="1" key="1">
    <citation type="journal article" date="2021" name="Environ. Microbiol.">
        <title>Gene family expansions and transcriptome signatures uncover fungal adaptations to wood decay.</title>
        <authorList>
            <person name="Hage H."/>
            <person name="Miyauchi S."/>
            <person name="Viragh M."/>
            <person name="Drula E."/>
            <person name="Min B."/>
            <person name="Chaduli D."/>
            <person name="Navarro D."/>
            <person name="Favel A."/>
            <person name="Norest M."/>
            <person name="Lesage-Meessen L."/>
            <person name="Balint B."/>
            <person name="Merenyi Z."/>
            <person name="de Eugenio L."/>
            <person name="Morin E."/>
            <person name="Martinez A.T."/>
            <person name="Baldrian P."/>
            <person name="Stursova M."/>
            <person name="Martinez M.J."/>
            <person name="Novotny C."/>
            <person name="Magnuson J.K."/>
            <person name="Spatafora J.W."/>
            <person name="Maurice S."/>
            <person name="Pangilinan J."/>
            <person name="Andreopoulos W."/>
            <person name="LaButti K."/>
            <person name="Hundley H."/>
            <person name="Na H."/>
            <person name="Kuo A."/>
            <person name="Barry K."/>
            <person name="Lipzen A."/>
            <person name="Henrissat B."/>
            <person name="Riley R."/>
            <person name="Ahrendt S."/>
            <person name="Nagy L.G."/>
            <person name="Grigoriev I.V."/>
            <person name="Martin F."/>
            <person name="Rosso M.N."/>
        </authorList>
    </citation>
    <scope>NUCLEOTIDE SEQUENCE</scope>
    <source>
        <strain evidence="1">CBS 384.51</strain>
    </source>
</reference>
<keyword evidence="2" id="KW-1185">Reference proteome</keyword>
<gene>
    <name evidence="1" type="ORF">BDY19DRAFT_741619</name>
</gene>
<proteinExistence type="predicted"/>
<organism evidence="1 2">
    <name type="scientific">Irpex rosettiformis</name>
    <dbReference type="NCBI Taxonomy" id="378272"/>
    <lineage>
        <taxon>Eukaryota</taxon>
        <taxon>Fungi</taxon>
        <taxon>Dikarya</taxon>
        <taxon>Basidiomycota</taxon>
        <taxon>Agaricomycotina</taxon>
        <taxon>Agaricomycetes</taxon>
        <taxon>Polyporales</taxon>
        <taxon>Irpicaceae</taxon>
        <taxon>Irpex</taxon>
    </lineage>
</organism>
<dbReference type="Proteomes" id="UP001055072">
    <property type="component" value="Unassembled WGS sequence"/>
</dbReference>
<accession>A0ACB8U9D6</accession>
<evidence type="ECO:0000313" key="2">
    <source>
        <dbReference type="Proteomes" id="UP001055072"/>
    </source>
</evidence>